<dbReference type="EMBL" id="JDSQ01000055">
    <property type="protein sequence ID" value="EWS76935.1"/>
    <property type="molecule type" value="Genomic_DNA"/>
</dbReference>
<protein>
    <submittedName>
        <fullName evidence="1">Uncharacterized protein</fullName>
    </submittedName>
</protein>
<evidence type="ECO:0000313" key="2">
    <source>
        <dbReference type="Proteomes" id="UP000020406"/>
    </source>
</evidence>
<evidence type="ECO:0000313" key="1">
    <source>
        <dbReference type="EMBL" id="EWS76935.1"/>
    </source>
</evidence>
<organism evidence="1 2">
    <name type="scientific">Xylella taiwanensis</name>
    <dbReference type="NCBI Taxonomy" id="1444770"/>
    <lineage>
        <taxon>Bacteria</taxon>
        <taxon>Pseudomonadati</taxon>
        <taxon>Pseudomonadota</taxon>
        <taxon>Gammaproteobacteria</taxon>
        <taxon>Lysobacterales</taxon>
        <taxon>Lysobacteraceae</taxon>
        <taxon>Xylella</taxon>
    </lineage>
</organism>
<reference evidence="1 2" key="1">
    <citation type="journal article" date="2014" name="Genome Announc.">
        <title>Draft Genome Sequence of Xylella fastidiosa Pear Leaf Scorch Strain in Taiwan.</title>
        <authorList>
            <person name="Su C.C."/>
            <person name="Deng W.L."/>
            <person name="Jan F.J."/>
            <person name="Chang C.J."/>
            <person name="Huang H."/>
            <person name="Chen J."/>
        </authorList>
    </citation>
    <scope>NUCLEOTIDE SEQUENCE [LARGE SCALE GENOMIC DNA]</scope>
    <source>
        <strain evidence="1 2">PLS229</strain>
    </source>
</reference>
<sequence length="55" mass="5449">MVRIITIGVFDDASVIALPLEVSGVAAPVPHPQGGGAGAGVTVNTHLGVLFKAVE</sequence>
<accession>Z9JEW5</accession>
<dbReference type="STRING" id="1444770.AF72_13500"/>
<proteinExistence type="predicted"/>
<dbReference type="Proteomes" id="UP000020406">
    <property type="component" value="Unassembled WGS sequence"/>
</dbReference>
<comment type="caution">
    <text evidence="1">The sequence shown here is derived from an EMBL/GenBank/DDBJ whole genome shotgun (WGS) entry which is preliminary data.</text>
</comment>
<dbReference type="AlphaFoldDB" id="Z9JEW5"/>
<dbReference type="RefSeq" id="WP_162814099.1">
    <property type="nucleotide sequence ID" value="NZ_CP053627.1"/>
</dbReference>
<dbReference type="GeneID" id="68901055"/>
<dbReference type="PATRIC" id="fig|1444770.3.peg.3175"/>
<name>Z9JEW5_9GAMM</name>
<gene>
    <name evidence="1" type="ORF">AF72_13500</name>
</gene>